<keyword evidence="2" id="KW-0973">c-di-GMP</keyword>
<dbReference type="PANTHER" id="PTHR44757:SF2">
    <property type="entry name" value="BIOFILM ARCHITECTURE MAINTENANCE PROTEIN MBAA"/>
    <property type="match status" value="1"/>
</dbReference>
<feature type="domain" description="EAL" evidence="5">
    <location>
        <begin position="489"/>
        <end position="742"/>
    </location>
</feature>
<dbReference type="Gene3D" id="3.40.50.2300">
    <property type="match status" value="1"/>
</dbReference>
<accession>A0A5E4PFY8</accession>
<dbReference type="GO" id="GO:0071111">
    <property type="term" value="F:cyclic-guanylate-specific phosphodiesterase activity"/>
    <property type="evidence" value="ECO:0007669"/>
    <property type="project" value="UniProtKB-EC"/>
</dbReference>
<dbReference type="GO" id="GO:0000160">
    <property type="term" value="P:phosphorelay signal transduction system"/>
    <property type="evidence" value="ECO:0007669"/>
    <property type="project" value="InterPro"/>
</dbReference>
<keyword evidence="8" id="KW-1185">Reference proteome</keyword>
<evidence type="ECO:0000313" key="7">
    <source>
        <dbReference type="EMBL" id="VVC75418.1"/>
    </source>
</evidence>
<evidence type="ECO:0000256" key="2">
    <source>
        <dbReference type="ARBA" id="ARBA00022636"/>
    </source>
</evidence>
<dbReference type="InterPro" id="IPR000160">
    <property type="entry name" value="GGDEF_dom"/>
</dbReference>
<gene>
    <name evidence="7" type="primary">gmr_1</name>
    <name evidence="7" type="ORF">AQUSIP_07080</name>
</gene>
<evidence type="ECO:0000256" key="3">
    <source>
        <dbReference type="PROSITE-ProRule" id="PRU00169"/>
    </source>
</evidence>
<dbReference type="Gene3D" id="3.30.70.270">
    <property type="match status" value="1"/>
</dbReference>
<evidence type="ECO:0000259" key="6">
    <source>
        <dbReference type="PROSITE" id="PS50887"/>
    </source>
</evidence>
<dbReference type="PANTHER" id="PTHR44757">
    <property type="entry name" value="DIGUANYLATE CYCLASE DGCP"/>
    <property type="match status" value="1"/>
</dbReference>
<dbReference type="Pfam" id="PF00990">
    <property type="entry name" value="GGDEF"/>
    <property type="match status" value="1"/>
</dbReference>
<dbReference type="AlphaFoldDB" id="A0A5E4PFY8"/>
<dbReference type="Gene3D" id="3.30.450.20">
    <property type="entry name" value="PAS domain"/>
    <property type="match status" value="1"/>
</dbReference>
<feature type="domain" description="GGDEF" evidence="6">
    <location>
        <begin position="347"/>
        <end position="480"/>
    </location>
</feature>
<dbReference type="RefSeq" id="WP_172622718.1">
    <property type="nucleotide sequence ID" value="NZ_LR699119.1"/>
</dbReference>
<dbReference type="InterPro" id="IPR029787">
    <property type="entry name" value="Nucleotide_cyclase"/>
</dbReference>
<dbReference type="InterPro" id="IPR011006">
    <property type="entry name" value="CheY-like_superfamily"/>
</dbReference>
<dbReference type="SUPFAM" id="SSF55785">
    <property type="entry name" value="PYP-like sensor domain (PAS domain)"/>
    <property type="match status" value="1"/>
</dbReference>
<dbReference type="SMART" id="SM00052">
    <property type="entry name" value="EAL"/>
    <property type="match status" value="1"/>
</dbReference>
<evidence type="ECO:0000259" key="5">
    <source>
        <dbReference type="PROSITE" id="PS50883"/>
    </source>
</evidence>
<dbReference type="EC" id="3.1.4.52" evidence="1"/>
<dbReference type="KEGG" id="asip:AQUSIP_07080"/>
<dbReference type="CDD" id="cd01949">
    <property type="entry name" value="GGDEF"/>
    <property type="match status" value="1"/>
</dbReference>
<dbReference type="InterPro" id="IPR001789">
    <property type="entry name" value="Sig_transdc_resp-reg_receiver"/>
</dbReference>
<dbReference type="SUPFAM" id="SSF141868">
    <property type="entry name" value="EAL domain-like"/>
    <property type="match status" value="1"/>
</dbReference>
<dbReference type="SUPFAM" id="SSF52172">
    <property type="entry name" value="CheY-like"/>
    <property type="match status" value="1"/>
</dbReference>
<feature type="modified residue" description="4-aspartylphosphate" evidence="3">
    <location>
        <position position="90"/>
    </location>
</feature>
<dbReference type="PROSITE" id="PS50110">
    <property type="entry name" value="RESPONSE_REGULATORY"/>
    <property type="match status" value="1"/>
</dbReference>
<organism evidence="7 8">
    <name type="scientific">Aquicella siphonis</name>
    <dbReference type="NCBI Taxonomy" id="254247"/>
    <lineage>
        <taxon>Bacteria</taxon>
        <taxon>Pseudomonadati</taxon>
        <taxon>Pseudomonadota</taxon>
        <taxon>Gammaproteobacteria</taxon>
        <taxon>Legionellales</taxon>
        <taxon>Coxiellaceae</taxon>
        <taxon>Aquicella</taxon>
    </lineage>
</organism>
<dbReference type="InterPro" id="IPR043128">
    <property type="entry name" value="Rev_trsase/Diguanyl_cyclase"/>
</dbReference>
<evidence type="ECO:0000259" key="4">
    <source>
        <dbReference type="PROSITE" id="PS50110"/>
    </source>
</evidence>
<dbReference type="FunFam" id="3.20.20.450:FF:000001">
    <property type="entry name" value="Cyclic di-GMP phosphodiesterase yahA"/>
    <property type="match status" value="1"/>
</dbReference>
<evidence type="ECO:0000313" key="8">
    <source>
        <dbReference type="Proteomes" id="UP000324194"/>
    </source>
</evidence>
<dbReference type="Pfam" id="PF00563">
    <property type="entry name" value="EAL"/>
    <property type="match status" value="1"/>
</dbReference>
<proteinExistence type="predicted"/>
<dbReference type="SMART" id="SM00267">
    <property type="entry name" value="GGDEF"/>
    <property type="match status" value="1"/>
</dbReference>
<dbReference type="PROSITE" id="PS50887">
    <property type="entry name" value="GGDEF"/>
    <property type="match status" value="1"/>
</dbReference>
<dbReference type="InterPro" id="IPR035919">
    <property type="entry name" value="EAL_sf"/>
</dbReference>
<dbReference type="Proteomes" id="UP000324194">
    <property type="component" value="Chromosome 1"/>
</dbReference>
<dbReference type="EMBL" id="LR699119">
    <property type="protein sequence ID" value="VVC75418.1"/>
    <property type="molecule type" value="Genomic_DNA"/>
</dbReference>
<dbReference type="NCBIfam" id="TIGR00254">
    <property type="entry name" value="GGDEF"/>
    <property type="match status" value="1"/>
</dbReference>
<keyword evidence="3" id="KW-0597">Phosphoprotein</keyword>
<dbReference type="Pfam" id="PF00072">
    <property type="entry name" value="Response_reg"/>
    <property type="match status" value="1"/>
</dbReference>
<dbReference type="InterPro" id="IPR035965">
    <property type="entry name" value="PAS-like_dom_sf"/>
</dbReference>
<dbReference type="InterPro" id="IPR001633">
    <property type="entry name" value="EAL_dom"/>
</dbReference>
<dbReference type="CDD" id="cd01948">
    <property type="entry name" value="EAL"/>
    <property type="match status" value="1"/>
</dbReference>
<dbReference type="Gene3D" id="3.20.20.450">
    <property type="entry name" value="EAL domain"/>
    <property type="match status" value="1"/>
</dbReference>
<protein>
    <recommendedName>
        <fullName evidence="1">cyclic-guanylate-specific phosphodiesterase</fullName>
        <ecNumber evidence="1">3.1.4.52</ecNumber>
    </recommendedName>
</protein>
<feature type="domain" description="Response regulatory" evidence="4">
    <location>
        <begin position="8"/>
        <end position="159"/>
    </location>
</feature>
<name>A0A5E4PFY8_9COXI</name>
<dbReference type="InterPro" id="IPR052155">
    <property type="entry name" value="Biofilm_reg_signaling"/>
</dbReference>
<evidence type="ECO:0000256" key="1">
    <source>
        <dbReference type="ARBA" id="ARBA00012282"/>
    </source>
</evidence>
<sequence>MSQNQNLRLIIIDDNPAIHQDFIKILMTSKPREKQETDIQLMEKTLFGEENKENLLPQFEIDTATQGKEGFEKIARAVNNGNPYALAFVDIRMPPGWDGIETIKHIWELDSSIQIVICTAYSDYTWEETVEQLGHKDNLLILKKPFDTVSVRQLACALTKKWQLMQESKEYTSSLEERVRRRTESLNKSLSMMRATLESSADGILVVSNDGTISDFNNKFIDIWHFPESVINTHKFDIMLEYIFTIINNADEFSEQINKVRVNPGEIILGHIKFKDNRIFEYYAQPYTIDNQMIGRVWSFRDISIRASLEEELQYQATHDLLTGLPNRVLLRDRLKQAMANYDRNYVQFGILFLDLDRFKLINDSISHEAGDYILCSVTERLKSVLRNEDTLARLGGDEFIVIANNIKNINNLADLAKKLLETFDDHFIVEGNEVMLSTSIGVCLYPDDGKNVDLLLRNADIAMYHAKELGANQYQFYTDELNEKNHERLMKEMELRQAIENNEFILYFQPQFDLKSEKLVSVEALIRWQHPARGLIPPLDFIPLAEETGLIVPIGEWVLRSALKQIKKWQNEGLPEIRVAVNITTKQFKLYNLVNTITEILKETRVEPKFLELELTENMIINNVDIINTVHQLKKMGIQIVLDDFGTGYSSLNYLRQIPIDRLKIDQSYVQNIDSKRGDDVIIQAIIAMAKGMNLEVLAEGVESESQLEYLKKQKCGEVQGFYFSKPISANDCEKLLRQCVTSNLEDETLV</sequence>
<dbReference type="PROSITE" id="PS50883">
    <property type="entry name" value="EAL"/>
    <property type="match status" value="1"/>
</dbReference>
<dbReference type="SUPFAM" id="SSF55073">
    <property type="entry name" value="Nucleotide cyclase"/>
    <property type="match status" value="1"/>
</dbReference>
<reference evidence="7 8" key="1">
    <citation type="submission" date="2019-08" db="EMBL/GenBank/DDBJ databases">
        <authorList>
            <person name="Guy L."/>
        </authorList>
    </citation>
    <scope>NUCLEOTIDE SEQUENCE [LARGE SCALE GENOMIC DNA]</scope>
    <source>
        <strain evidence="7 8">SGT-108</strain>
    </source>
</reference>